<proteinExistence type="inferred from homology"/>
<dbReference type="EMBL" id="PTQZ01000028">
    <property type="protein sequence ID" value="PQA49429.1"/>
    <property type="molecule type" value="Genomic_DNA"/>
</dbReference>
<comment type="caution">
    <text evidence="18">The sequence shown here is derived from an EMBL/GenBank/DDBJ whole genome shotgun (WGS) entry which is preliminary data.</text>
</comment>
<dbReference type="PANTHER" id="PTHR47964">
    <property type="entry name" value="ATP-DEPENDENT DNA HELICASE HOMOLOG RECG, CHLOROPLASTIC"/>
    <property type="match status" value="1"/>
</dbReference>
<dbReference type="AlphaFoldDB" id="A0A2P6AUF6"/>
<dbReference type="GO" id="GO:0006281">
    <property type="term" value="P:DNA repair"/>
    <property type="evidence" value="ECO:0007669"/>
    <property type="project" value="UniProtKB-UniRule"/>
</dbReference>
<dbReference type="SUPFAM" id="SSF52540">
    <property type="entry name" value="P-loop containing nucleoside triphosphate hydrolases"/>
    <property type="match status" value="1"/>
</dbReference>
<dbReference type="NCBIfam" id="NF008168">
    <property type="entry name" value="PRK10917.2-2"/>
    <property type="match status" value="1"/>
</dbReference>
<evidence type="ECO:0000313" key="19">
    <source>
        <dbReference type="Proteomes" id="UP000243900"/>
    </source>
</evidence>
<protein>
    <recommendedName>
        <fullName evidence="2 15">ATP-dependent DNA helicase RecG</fullName>
        <ecNumber evidence="13 15">5.6.2.4</ecNumber>
    </recommendedName>
</protein>
<comment type="catalytic activity">
    <reaction evidence="14 15">
        <text>ATP + H2O = ADP + phosphate + H(+)</text>
        <dbReference type="Rhea" id="RHEA:13065"/>
        <dbReference type="ChEBI" id="CHEBI:15377"/>
        <dbReference type="ChEBI" id="CHEBI:15378"/>
        <dbReference type="ChEBI" id="CHEBI:30616"/>
        <dbReference type="ChEBI" id="CHEBI:43474"/>
        <dbReference type="ChEBI" id="CHEBI:456216"/>
        <dbReference type="EC" id="5.6.2.4"/>
    </reaction>
</comment>
<dbReference type="Gene3D" id="1.10.150.20">
    <property type="entry name" value="5' to 3' exonuclease, C-terminal subdomain"/>
    <property type="match status" value="1"/>
</dbReference>
<evidence type="ECO:0000259" key="16">
    <source>
        <dbReference type="PROSITE" id="PS51192"/>
    </source>
</evidence>
<evidence type="ECO:0000256" key="8">
    <source>
        <dbReference type="ARBA" id="ARBA00023125"/>
    </source>
</evidence>
<dbReference type="NCBIfam" id="NF008163">
    <property type="entry name" value="PRK10917.1-1"/>
    <property type="match status" value="1"/>
</dbReference>
<dbReference type="OrthoDB" id="9804325at2"/>
<dbReference type="PROSITE" id="PS51194">
    <property type="entry name" value="HELICASE_CTER"/>
    <property type="match status" value="1"/>
</dbReference>
<dbReference type="NCBIfam" id="TIGR00643">
    <property type="entry name" value="recG"/>
    <property type="match status" value="1"/>
</dbReference>
<keyword evidence="19" id="KW-1185">Reference proteome</keyword>
<keyword evidence="11" id="KW-0413">Isomerase</keyword>
<dbReference type="CDD" id="cd04488">
    <property type="entry name" value="RecG_wedge_OBF"/>
    <property type="match status" value="1"/>
</dbReference>
<evidence type="ECO:0000256" key="13">
    <source>
        <dbReference type="ARBA" id="ARBA00034808"/>
    </source>
</evidence>
<keyword evidence="7 15" id="KW-0067">ATP-binding</keyword>
<dbReference type="InterPro" id="IPR045562">
    <property type="entry name" value="RecG_dom3_C"/>
</dbReference>
<comment type="function">
    <text evidence="15">Plays a critical role in recombination and DNA repair. Helps process Holliday junction intermediates to mature products by catalyzing branch migration. Has replication fork regression activity, unwinds stalled or blocked replication forks to make a HJ that can be resolved. Has a DNA unwinding activity characteristic of a DNA helicase with 3'-5' polarity.</text>
</comment>
<evidence type="ECO:0000256" key="1">
    <source>
        <dbReference type="ARBA" id="ARBA00007504"/>
    </source>
</evidence>
<keyword evidence="4 15" id="KW-0227">DNA damage</keyword>
<keyword evidence="8" id="KW-0238">DNA-binding</keyword>
<evidence type="ECO:0000256" key="5">
    <source>
        <dbReference type="ARBA" id="ARBA00022801"/>
    </source>
</evidence>
<evidence type="ECO:0000256" key="6">
    <source>
        <dbReference type="ARBA" id="ARBA00022806"/>
    </source>
</evidence>
<dbReference type="InterPro" id="IPR004609">
    <property type="entry name" value="ATP-dep_DNA_helicase_RecG"/>
</dbReference>
<dbReference type="FunFam" id="3.40.50.300:FF:000391">
    <property type="entry name" value="ATP-dependent DNA helicase RecG"/>
    <property type="match status" value="1"/>
</dbReference>
<evidence type="ECO:0000256" key="3">
    <source>
        <dbReference type="ARBA" id="ARBA00022741"/>
    </source>
</evidence>
<reference evidence="19" key="1">
    <citation type="submission" date="2018-02" db="EMBL/GenBank/DDBJ databases">
        <title>Genome sequencing of Solimonas sp. HR-BB.</title>
        <authorList>
            <person name="Lee Y."/>
            <person name="Jeon C.O."/>
        </authorList>
    </citation>
    <scope>NUCLEOTIDE SEQUENCE [LARGE SCALE GENOMIC DNA]</scope>
    <source>
        <strain evidence="19">HR-E</strain>
    </source>
</reference>
<dbReference type="GO" id="GO:0005524">
    <property type="term" value="F:ATP binding"/>
    <property type="evidence" value="ECO:0007669"/>
    <property type="project" value="UniProtKB-KW"/>
</dbReference>
<dbReference type="GO" id="GO:0006310">
    <property type="term" value="P:DNA recombination"/>
    <property type="evidence" value="ECO:0007669"/>
    <property type="project" value="UniProtKB-UniRule"/>
</dbReference>
<evidence type="ECO:0000313" key="18">
    <source>
        <dbReference type="EMBL" id="PQA49429.1"/>
    </source>
</evidence>
<keyword evidence="10 15" id="KW-0234">DNA repair</keyword>
<evidence type="ECO:0000256" key="4">
    <source>
        <dbReference type="ARBA" id="ARBA00022763"/>
    </source>
</evidence>
<dbReference type="PROSITE" id="PS51192">
    <property type="entry name" value="HELICASE_ATP_BIND_1"/>
    <property type="match status" value="1"/>
</dbReference>
<dbReference type="CDD" id="cd17992">
    <property type="entry name" value="DEXHc_RecG"/>
    <property type="match status" value="1"/>
</dbReference>
<dbReference type="SUPFAM" id="SSF50249">
    <property type="entry name" value="Nucleic acid-binding proteins"/>
    <property type="match status" value="1"/>
</dbReference>
<organism evidence="18 19">
    <name type="scientific">Amnimonas aquatica</name>
    <dbReference type="NCBI Taxonomy" id="2094561"/>
    <lineage>
        <taxon>Bacteria</taxon>
        <taxon>Pseudomonadati</taxon>
        <taxon>Pseudomonadota</taxon>
        <taxon>Gammaproteobacteria</taxon>
        <taxon>Moraxellales</taxon>
        <taxon>Moraxellaceae</taxon>
        <taxon>Amnimonas</taxon>
    </lineage>
</organism>
<comment type="catalytic activity">
    <reaction evidence="12 15">
        <text>Couples ATP hydrolysis with the unwinding of duplex DNA by translocating in the 3'-5' direction.</text>
        <dbReference type="EC" id="5.6.2.4"/>
    </reaction>
</comment>
<feature type="domain" description="Helicase ATP-binding" evidence="16">
    <location>
        <begin position="307"/>
        <end position="472"/>
    </location>
</feature>
<dbReference type="InterPro" id="IPR011545">
    <property type="entry name" value="DEAD/DEAH_box_helicase_dom"/>
</dbReference>
<gene>
    <name evidence="18" type="ORF">C5O18_02435</name>
</gene>
<dbReference type="Gene3D" id="3.40.50.300">
    <property type="entry name" value="P-loop containing nucleotide triphosphate hydrolases"/>
    <property type="match status" value="2"/>
</dbReference>
<evidence type="ECO:0000256" key="7">
    <source>
        <dbReference type="ARBA" id="ARBA00022840"/>
    </source>
</evidence>
<evidence type="ECO:0000256" key="10">
    <source>
        <dbReference type="ARBA" id="ARBA00023204"/>
    </source>
</evidence>
<evidence type="ECO:0000256" key="12">
    <source>
        <dbReference type="ARBA" id="ARBA00034617"/>
    </source>
</evidence>
<evidence type="ECO:0000256" key="14">
    <source>
        <dbReference type="ARBA" id="ARBA00048988"/>
    </source>
</evidence>
<evidence type="ECO:0000259" key="17">
    <source>
        <dbReference type="PROSITE" id="PS51194"/>
    </source>
</evidence>
<dbReference type="InterPro" id="IPR014001">
    <property type="entry name" value="Helicase_ATP-bd"/>
</dbReference>
<dbReference type="Proteomes" id="UP000243900">
    <property type="component" value="Unassembled WGS sequence"/>
</dbReference>
<dbReference type="Gene3D" id="2.40.50.140">
    <property type="entry name" value="Nucleic acid-binding proteins"/>
    <property type="match status" value="1"/>
</dbReference>
<evidence type="ECO:0000256" key="9">
    <source>
        <dbReference type="ARBA" id="ARBA00023172"/>
    </source>
</evidence>
<evidence type="ECO:0000256" key="11">
    <source>
        <dbReference type="ARBA" id="ARBA00023235"/>
    </source>
</evidence>
<dbReference type="GO" id="GO:0016887">
    <property type="term" value="F:ATP hydrolysis activity"/>
    <property type="evidence" value="ECO:0007669"/>
    <property type="project" value="RHEA"/>
</dbReference>
<keyword evidence="3 15" id="KW-0547">Nucleotide-binding</keyword>
<accession>A0A2P6AUF6</accession>
<dbReference type="InterPro" id="IPR027417">
    <property type="entry name" value="P-loop_NTPase"/>
</dbReference>
<dbReference type="PANTHER" id="PTHR47964:SF1">
    <property type="entry name" value="ATP-DEPENDENT DNA HELICASE HOMOLOG RECG, CHLOROPLASTIC"/>
    <property type="match status" value="1"/>
</dbReference>
<dbReference type="InterPro" id="IPR033454">
    <property type="entry name" value="RecG_wedge"/>
</dbReference>
<keyword evidence="6 15" id="KW-0347">Helicase</keyword>
<dbReference type="GO" id="GO:0043138">
    <property type="term" value="F:3'-5' DNA helicase activity"/>
    <property type="evidence" value="ECO:0007669"/>
    <property type="project" value="UniProtKB-EC"/>
</dbReference>
<dbReference type="SMART" id="SM00490">
    <property type="entry name" value="HELICc"/>
    <property type="match status" value="1"/>
</dbReference>
<dbReference type="Pfam" id="PF00270">
    <property type="entry name" value="DEAD"/>
    <property type="match status" value="1"/>
</dbReference>
<dbReference type="InterPro" id="IPR047112">
    <property type="entry name" value="RecG/Mfd"/>
</dbReference>
<evidence type="ECO:0000256" key="2">
    <source>
        <dbReference type="ARBA" id="ARBA00017846"/>
    </source>
</evidence>
<keyword evidence="5 15" id="KW-0378">Hydrolase</keyword>
<dbReference type="SMART" id="SM00487">
    <property type="entry name" value="DEXDc"/>
    <property type="match status" value="1"/>
</dbReference>
<dbReference type="InterPro" id="IPR012340">
    <property type="entry name" value="NA-bd_OB-fold"/>
</dbReference>
<sequence>MSRPTAPRPPVPRRPPPAADAALQALPVHALRGVGPALAERLTRLGIASVQDLLFTLPRQYEDRTRVTPFGALQPGMTALAEGEVKLADISGAGASGRRRALLVRLRDNTGGLTLRFYHFRQSQKDSYPPGLRLRVFGEVRSGPLGPEMIHPEIERLDDDPVLATADDSHLTPVYPLVEGLTQRRLRELMARALPLLDRPDALEDRLPVAHTGGWSLADALRVVHAPPADADRRLLSAGLHPAQQRLAFEELVAHQLGLLRRRQRQLMHDAPALPAGADTLTPAFLRQLPFALTDAQQHVLAEIRQDLGRAQPMLRLVQGDVGAGKTVVAALAACPALAAGYQVAVMAPTEILAEQHRDRFASWFAPLGIGVGWIAGKLTGKARAQQLEALADGRCQLVIGTHALFQDAVRFHRLGLAIIDEQHRFGVEQRLALTRKGLESGWQPHQLIMTATPIPRTLAMGAYGDLDTSVIDSLPPGRQPIQTVVLPASRRADLIARIRHHVAGGQQVYWVCTLIEDSEQIEAQAAQTAWESLREALPELDIGLVHGQMKPADKAAVMARFSAGDMAVLVATTVIEVGVDVPNATLMVIENPERLGLSQLHQLRGRVGRGRLASYCVLLYQSPLSALGRERLQILRDSQDGFEIAERDLELRGPGEVLGTRQTGDVSFRIADLLRDQSLLPAARRLAEQLHDDAGTGEYLMTRWLARAGDYAWA</sequence>
<feature type="domain" description="Helicase C-terminal" evidence="17">
    <location>
        <begin position="505"/>
        <end position="651"/>
    </location>
</feature>
<dbReference type="Pfam" id="PF00271">
    <property type="entry name" value="Helicase_C"/>
    <property type="match status" value="1"/>
</dbReference>
<dbReference type="Pfam" id="PF17191">
    <property type="entry name" value="RecG_wedge"/>
    <property type="match status" value="1"/>
</dbReference>
<evidence type="ECO:0000256" key="15">
    <source>
        <dbReference type="RuleBase" id="RU363016"/>
    </source>
</evidence>
<dbReference type="InterPro" id="IPR001650">
    <property type="entry name" value="Helicase_C-like"/>
</dbReference>
<dbReference type="Pfam" id="PF19833">
    <property type="entry name" value="RecG_dom3_C"/>
    <property type="match status" value="1"/>
</dbReference>
<comment type="similarity">
    <text evidence="1 15">Belongs to the helicase family. RecG subfamily.</text>
</comment>
<name>A0A2P6AUF6_9GAMM</name>
<dbReference type="GO" id="GO:0003677">
    <property type="term" value="F:DNA binding"/>
    <property type="evidence" value="ECO:0007669"/>
    <property type="project" value="UniProtKB-KW"/>
</dbReference>
<dbReference type="EC" id="5.6.2.4" evidence="13 15"/>
<keyword evidence="9 15" id="KW-0233">DNA recombination</keyword>